<evidence type="ECO:0000313" key="3">
    <source>
        <dbReference type="Proteomes" id="UP000703269"/>
    </source>
</evidence>
<accession>A0A9P3G012</accession>
<dbReference type="GO" id="GO:0005737">
    <property type="term" value="C:cytoplasm"/>
    <property type="evidence" value="ECO:0007669"/>
    <property type="project" value="TreeGrafter"/>
</dbReference>
<protein>
    <recommendedName>
        <fullName evidence="1">Vacuolar sorting protein 39/Transforming growth factor beta receptor-associated domain-containing protein</fullName>
    </recommendedName>
</protein>
<dbReference type="PANTHER" id="PTHR12894:SF27">
    <property type="entry name" value="TRANSFORMING GROWTH FACTOR-BETA RECEPTOR-ASSOCIATED PROTEIN 1"/>
    <property type="match status" value="1"/>
</dbReference>
<sequence length="679" mass="75480">MNSKTSSLPRSNVLILGSNSVQCLLPSTLIAQADALLDRHRLEEAVNLADRQLKRLQSRVSVGQEEADELRYVYQRIGFQCLTETLFDDAGRHFFTGHLDPRVLIRYYPDLCGTLLGEDESADIFEGVVEHMPPEDSIDDIIRNYSPHLAPNTSTAPPTVELRQVLNMAAADMLKVFLRKWRAKRRDEVKDRRVNEVVDTVLGRLYTESEETTDLLALIDGPNDIVLQELEPVLIKSSRYDALCRLYKNRGEEAKLLDAWSKLITGEWIDLDVHDPMASMFAFLNEKRDKALAHQWGIWLLKFDQDSAMRLLLTVGLGKRVKGGTEETALLRRIQDTDPVAATQFLENLVLNRRNVDPDWHSQLANVYVDQLLSCCDDESTSKLWRAKVGSYTSGKVDVPFLSYFASTTPDSDSKRTRLRTALFLQGSKLYDPEPIRQKLEQHDQKKMLSLEIAVVLGKLGRHREALGTLVLDLHDSASAEIYCTLGGAVISPKAAHALGERFNLQAWASLITPLPLANKATPLEREKTVDDGLKKELTKILLGVYMSGGEAMAERTAALLSAQAMNLDVDEVLATVPPEWPLRVLSSFLARSFRRSLHAHHEALLVKAVAASENLAVAERTWAVLREEGAVIEEAVDGDDDVGEKVDGDGVGLGVSLDEKAGLRAAHGGESPVQVDLT</sequence>
<feature type="domain" description="Vacuolar sorting protein 39/Transforming growth factor beta receptor-associated" evidence="1">
    <location>
        <begin position="198"/>
        <end position="287"/>
    </location>
</feature>
<name>A0A9P3G012_9APHY</name>
<dbReference type="GO" id="GO:0034058">
    <property type="term" value="P:endosomal vesicle fusion"/>
    <property type="evidence" value="ECO:0007669"/>
    <property type="project" value="TreeGrafter"/>
</dbReference>
<gene>
    <name evidence="2" type="ORF">PsYK624_015390</name>
</gene>
<dbReference type="InterPro" id="IPR032914">
    <property type="entry name" value="Vam6/VPS39/TRAP1"/>
</dbReference>
<dbReference type="GO" id="GO:0006914">
    <property type="term" value="P:autophagy"/>
    <property type="evidence" value="ECO:0007669"/>
    <property type="project" value="TreeGrafter"/>
</dbReference>
<dbReference type="AlphaFoldDB" id="A0A9P3G012"/>
<comment type="caution">
    <text evidence="2">The sequence shown here is derived from an EMBL/GenBank/DDBJ whole genome shotgun (WGS) entry which is preliminary data.</text>
</comment>
<dbReference type="Proteomes" id="UP000703269">
    <property type="component" value="Unassembled WGS sequence"/>
</dbReference>
<dbReference type="EMBL" id="BPQB01000002">
    <property type="protein sequence ID" value="GJE85460.1"/>
    <property type="molecule type" value="Genomic_DNA"/>
</dbReference>
<evidence type="ECO:0000259" key="1">
    <source>
        <dbReference type="Pfam" id="PF10366"/>
    </source>
</evidence>
<organism evidence="2 3">
    <name type="scientific">Phanerochaete sordida</name>
    <dbReference type="NCBI Taxonomy" id="48140"/>
    <lineage>
        <taxon>Eukaryota</taxon>
        <taxon>Fungi</taxon>
        <taxon>Dikarya</taxon>
        <taxon>Basidiomycota</taxon>
        <taxon>Agaricomycotina</taxon>
        <taxon>Agaricomycetes</taxon>
        <taxon>Polyporales</taxon>
        <taxon>Phanerochaetaceae</taxon>
        <taxon>Phanerochaete</taxon>
    </lineage>
</organism>
<dbReference type="GO" id="GO:0016020">
    <property type="term" value="C:membrane"/>
    <property type="evidence" value="ECO:0007669"/>
    <property type="project" value="TreeGrafter"/>
</dbReference>
<dbReference type="PANTHER" id="PTHR12894">
    <property type="entry name" value="CNH DOMAIN CONTAINING"/>
    <property type="match status" value="1"/>
</dbReference>
<proteinExistence type="predicted"/>
<dbReference type="Pfam" id="PF10366">
    <property type="entry name" value="Vps39_1"/>
    <property type="match status" value="1"/>
</dbReference>
<reference evidence="2 3" key="1">
    <citation type="submission" date="2021-08" db="EMBL/GenBank/DDBJ databases">
        <title>Draft Genome Sequence of Phanerochaete sordida strain YK-624.</title>
        <authorList>
            <person name="Mori T."/>
            <person name="Dohra H."/>
            <person name="Suzuki T."/>
            <person name="Kawagishi H."/>
            <person name="Hirai H."/>
        </authorList>
    </citation>
    <scope>NUCLEOTIDE SEQUENCE [LARGE SCALE GENOMIC DNA]</scope>
    <source>
        <strain evidence="2 3">YK-624</strain>
    </source>
</reference>
<dbReference type="InterPro" id="IPR019452">
    <property type="entry name" value="VPS39/TGF_beta_rcpt-assoc_1"/>
</dbReference>
<dbReference type="OrthoDB" id="10258882at2759"/>
<keyword evidence="3" id="KW-1185">Reference proteome</keyword>
<evidence type="ECO:0000313" key="2">
    <source>
        <dbReference type="EMBL" id="GJE85460.1"/>
    </source>
</evidence>